<dbReference type="EMBL" id="GL377574">
    <property type="protein sequence ID" value="EFJ31135.1"/>
    <property type="molecule type" value="Genomic_DNA"/>
</dbReference>
<dbReference type="InterPro" id="IPR036047">
    <property type="entry name" value="F-box-like_dom_sf"/>
</dbReference>
<proteinExistence type="predicted"/>
<dbReference type="PANTHER" id="PTHR31482">
    <property type="entry name" value="ESTS AU081301(E20138)"/>
    <property type="match status" value="1"/>
</dbReference>
<dbReference type="STRING" id="88036.D8R9C7"/>
<organism evidence="3">
    <name type="scientific">Selaginella moellendorffii</name>
    <name type="common">Spikemoss</name>
    <dbReference type="NCBI Taxonomy" id="88036"/>
    <lineage>
        <taxon>Eukaryota</taxon>
        <taxon>Viridiplantae</taxon>
        <taxon>Streptophyta</taxon>
        <taxon>Embryophyta</taxon>
        <taxon>Tracheophyta</taxon>
        <taxon>Lycopodiopsida</taxon>
        <taxon>Selaginellales</taxon>
        <taxon>Selaginellaceae</taxon>
        <taxon>Selaginella</taxon>
    </lineage>
</organism>
<dbReference type="PROSITE" id="PS50181">
    <property type="entry name" value="FBOX"/>
    <property type="match status" value="1"/>
</dbReference>
<dbReference type="Proteomes" id="UP000001514">
    <property type="component" value="Unassembled WGS sequence"/>
</dbReference>
<reference evidence="2 3" key="1">
    <citation type="journal article" date="2011" name="Science">
        <title>The Selaginella genome identifies genetic changes associated with the evolution of vascular plants.</title>
        <authorList>
            <person name="Banks J.A."/>
            <person name="Nishiyama T."/>
            <person name="Hasebe M."/>
            <person name="Bowman J.L."/>
            <person name="Gribskov M."/>
            <person name="dePamphilis C."/>
            <person name="Albert V.A."/>
            <person name="Aono N."/>
            <person name="Aoyama T."/>
            <person name="Ambrose B.A."/>
            <person name="Ashton N.W."/>
            <person name="Axtell M.J."/>
            <person name="Barker E."/>
            <person name="Barker M.S."/>
            <person name="Bennetzen J.L."/>
            <person name="Bonawitz N.D."/>
            <person name="Chapple C."/>
            <person name="Cheng C."/>
            <person name="Correa L.G."/>
            <person name="Dacre M."/>
            <person name="DeBarry J."/>
            <person name="Dreyer I."/>
            <person name="Elias M."/>
            <person name="Engstrom E.M."/>
            <person name="Estelle M."/>
            <person name="Feng L."/>
            <person name="Finet C."/>
            <person name="Floyd S.K."/>
            <person name="Frommer W.B."/>
            <person name="Fujita T."/>
            <person name="Gramzow L."/>
            <person name="Gutensohn M."/>
            <person name="Harholt J."/>
            <person name="Hattori M."/>
            <person name="Heyl A."/>
            <person name="Hirai T."/>
            <person name="Hiwatashi Y."/>
            <person name="Ishikawa M."/>
            <person name="Iwata M."/>
            <person name="Karol K.G."/>
            <person name="Koehler B."/>
            <person name="Kolukisaoglu U."/>
            <person name="Kubo M."/>
            <person name="Kurata T."/>
            <person name="Lalonde S."/>
            <person name="Li K."/>
            <person name="Li Y."/>
            <person name="Litt A."/>
            <person name="Lyons E."/>
            <person name="Manning G."/>
            <person name="Maruyama T."/>
            <person name="Michael T.P."/>
            <person name="Mikami K."/>
            <person name="Miyazaki S."/>
            <person name="Morinaga S."/>
            <person name="Murata T."/>
            <person name="Mueller-Roeber B."/>
            <person name="Nelson D.R."/>
            <person name="Obara M."/>
            <person name="Oguri Y."/>
            <person name="Olmstead R.G."/>
            <person name="Onodera N."/>
            <person name="Petersen B.L."/>
            <person name="Pils B."/>
            <person name="Prigge M."/>
            <person name="Rensing S.A."/>
            <person name="Riano-Pachon D.M."/>
            <person name="Roberts A.W."/>
            <person name="Sato Y."/>
            <person name="Scheller H.V."/>
            <person name="Schulz B."/>
            <person name="Schulz C."/>
            <person name="Shakirov E.V."/>
            <person name="Shibagaki N."/>
            <person name="Shinohara N."/>
            <person name="Shippen D.E."/>
            <person name="Soerensen I."/>
            <person name="Sotooka R."/>
            <person name="Sugimoto N."/>
            <person name="Sugita M."/>
            <person name="Sumikawa N."/>
            <person name="Tanurdzic M."/>
            <person name="Theissen G."/>
            <person name="Ulvskov P."/>
            <person name="Wakazuki S."/>
            <person name="Weng J.K."/>
            <person name="Willats W.W."/>
            <person name="Wipf D."/>
            <person name="Wolf P.G."/>
            <person name="Yang L."/>
            <person name="Zimmer A.D."/>
            <person name="Zhu Q."/>
            <person name="Mitros T."/>
            <person name="Hellsten U."/>
            <person name="Loque D."/>
            <person name="Otillar R."/>
            <person name="Salamov A."/>
            <person name="Schmutz J."/>
            <person name="Shapiro H."/>
            <person name="Lindquist E."/>
            <person name="Lucas S."/>
            <person name="Rokhsar D."/>
            <person name="Grigoriev I.V."/>
        </authorList>
    </citation>
    <scope>NUCLEOTIDE SEQUENCE [LARGE SCALE GENOMIC DNA]</scope>
</reference>
<dbReference type="InterPro" id="IPR001810">
    <property type="entry name" value="F-box_dom"/>
</dbReference>
<dbReference type="eggNOG" id="ENOG502QQCP">
    <property type="taxonomic scope" value="Eukaryota"/>
</dbReference>
<dbReference type="AlphaFoldDB" id="D8R9C7"/>
<dbReference type="OMA" id="PPWDEAF"/>
<gene>
    <name evidence="2" type="ORF">SELMODRAFT_88058</name>
</gene>
<dbReference type="Pfam" id="PF00646">
    <property type="entry name" value="F-box"/>
    <property type="match status" value="1"/>
</dbReference>
<dbReference type="FunCoup" id="D8R9C7">
    <property type="interactions" value="727"/>
</dbReference>
<sequence length="327" mass="37939">MFSRRCVKKVENVEDSRQLGFLDLPELVMEGILTRLPAVALCQMAGVCRELRKKCRSNHLWEALVYEKWGKVTGRLAFAEWQLGLAAREECGSEPCSRSSGIWLWPLSCILPVSWMNPQAQRRSKAAVGENSLMAWYWDLETGRFRFPAQVYNRENGHVGFMLSCYDAEVSYNSATDVFLASYPPHGPRTSVYEEDVPWERVRAPPVDTAAHELHASDCLHDLRPGDHIEVQWRRNRDFPYGWWYGIVGHTDLCPRNHQCQCHLHEIVWLEFNQYTLGSRWRKAPINRANHCEEGNEGEGFYGGVRKLRTKEEISIWTKLWPSEKLE</sequence>
<name>D8R9C7_SELML</name>
<dbReference type="OrthoDB" id="512036at2759"/>
<dbReference type="InParanoid" id="D8R9C7"/>
<dbReference type="PANTHER" id="PTHR31482:SF18">
    <property type="entry name" value="ESTS AU081301(E20138)"/>
    <property type="match status" value="1"/>
</dbReference>
<dbReference type="Gramene" id="EFJ31135">
    <property type="protein sequence ID" value="EFJ31135"/>
    <property type="gene ID" value="SELMODRAFT_88058"/>
</dbReference>
<feature type="domain" description="F-box" evidence="1">
    <location>
        <begin position="18"/>
        <end position="64"/>
    </location>
</feature>
<accession>D8R9C7</accession>
<protein>
    <recommendedName>
        <fullName evidence="1">F-box domain-containing protein</fullName>
    </recommendedName>
</protein>
<dbReference type="HOGENOM" id="CLU_035285_0_0_1"/>
<evidence type="ECO:0000313" key="2">
    <source>
        <dbReference type="EMBL" id="EFJ31135.1"/>
    </source>
</evidence>
<evidence type="ECO:0000259" key="1">
    <source>
        <dbReference type="PROSITE" id="PS50181"/>
    </source>
</evidence>
<dbReference type="SUPFAM" id="SSF81383">
    <property type="entry name" value="F-box domain"/>
    <property type="match status" value="1"/>
</dbReference>
<dbReference type="Gene3D" id="1.20.1280.50">
    <property type="match status" value="1"/>
</dbReference>
<evidence type="ECO:0000313" key="3">
    <source>
        <dbReference type="Proteomes" id="UP000001514"/>
    </source>
</evidence>
<keyword evidence="3" id="KW-1185">Reference proteome</keyword>
<dbReference type="SMART" id="SM00256">
    <property type="entry name" value="FBOX"/>
    <property type="match status" value="1"/>
</dbReference>
<dbReference type="KEGG" id="smo:SELMODRAFT_88058"/>